<keyword evidence="2" id="KW-0503">Monooxygenase</keyword>
<reference evidence="4" key="1">
    <citation type="submission" date="2023-03" db="EMBL/GenBank/DDBJ databases">
        <title>Edaphobacter sp.</title>
        <authorList>
            <person name="Huber K.J."/>
            <person name="Papendorf J."/>
            <person name="Pilke C."/>
            <person name="Bunk B."/>
            <person name="Sproeer C."/>
            <person name="Pester M."/>
        </authorList>
    </citation>
    <scope>NUCLEOTIDE SEQUENCE</scope>
    <source>
        <strain evidence="3">DSM 109919</strain>
        <strain evidence="4">DSM 109920</strain>
    </source>
</reference>
<gene>
    <name evidence="3" type="ORF">P4G45_06590</name>
    <name evidence="4" type="ORF">P8936_06825</name>
</gene>
<dbReference type="Pfam" id="PF13450">
    <property type="entry name" value="NAD_binding_8"/>
    <property type="match status" value="1"/>
</dbReference>
<accession>A0AAU7D146</accession>
<evidence type="ECO:0000313" key="4">
    <source>
        <dbReference type="EMBL" id="XBH14866.1"/>
    </source>
</evidence>
<dbReference type="KEGG" id="epl:P4G45_06590"/>
<dbReference type="RefSeq" id="WP_348268876.1">
    <property type="nucleotide sequence ID" value="NZ_CP121194.1"/>
</dbReference>
<dbReference type="AlphaFoldDB" id="A0AAU7DDG3"/>
<evidence type="ECO:0000256" key="2">
    <source>
        <dbReference type="ARBA" id="ARBA00023033"/>
    </source>
</evidence>
<dbReference type="SUPFAM" id="SSF51905">
    <property type="entry name" value="FAD/NAD(P)-binding domain"/>
    <property type="match status" value="1"/>
</dbReference>
<protein>
    <submittedName>
        <fullName evidence="4">Tryptophan 7-halogenase</fullName>
    </submittedName>
</protein>
<organism evidence="4">
    <name type="scientific">Edaphobacter paludis</name>
    <dbReference type="NCBI Taxonomy" id="3035702"/>
    <lineage>
        <taxon>Bacteria</taxon>
        <taxon>Pseudomonadati</taxon>
        <taxon>Acidobacteriota</taxon>
        <taxon>Terriglobia</taxon>
        <taxon>Terriglobales</taxon>
        <taxon>Acidobacteriaceae</taxon>
        <taxon>Edaphobacter</taxon>
    </lineage>
</organism>
<dbReference type="PANTHER" id="PTHR43747:SF5">
    <property type="entry name" value="FAD-BINDING DOMAIN-CONTAINING PROTEIN"/>
    <property type="match status" value="1"/>
</dbReference>
<dbReference type="GO" id="GO:0004497">
    <property type="term" value="F:monooxygenase activity"/>
    <property type="evidence" value="ECO:0007669"/>
    <property type="project" value="UniProtKB-KW"/>
</dbReference>
<dbReference type="InterPro" id="IPR050816">
    <property type="entry name" value="Flavin-dep_Halogenase_NPB"/>
</dbReference>
<dbReference type="PANTHER" id="PTHR43747">
    <property type="entry name" value="FAD-BINDING PROTEIN"/>
    <property type="match status" value="1"/>
</dbReference>
<sequence>MNPAYDIAVIGSGFAGSLTAMIARRLGHSVVLLEKDRHPRVVIGESSTPLSNLLLEDIATRYDLPRLNPLTKWGTWQEHYPNIACGLKRGFTFYHHQLGCPDAPDPDRMRQLLVAASPHNRIADTHWFRSDFDEMLVHEAQDIGVDYVDEVKLDSFLDQGNDVALAGKRNGLAITIRARFVVDATGPRGFLHRTLQLPEMPLPNYPSTQALFSHFSNVKRLGDAPEHAVTEITPYPIDDAAVHHVFEGGWIWVLRFNNGLTSAGVAATNEVFARLHLWEGETAWKELLESIPALQHQFATATRERPFTHAKRLSFLSETICGEKWALLPSAAGFVDPLLSTGFPLTLLGISRLADIFENDWAKPSFSARLTSYAKQTTNELLATSKLLSSLYANMHDFEVFTALSLLYFAAASFSETARRLNKSQLALSFLLHDHASFGPACSKLLDRAQHLQNKQESTQLIEDILCAIEPIDVAGLCNRQRRNWHPVDAEDLIRSAHKVKATRDEIAHLLKSCGFYE</sequence>
<accession>A0AAU7DDG3</accession>
<evidence type="ECO:0000313" key="3">
    <source>
        <dbReference type="EMBL" id="XBH11384.1"/>
    </source>
</evidence>
<name>A0AAU7DDG3_9BACT</name>
<dbReference type="InterPro" id="IPR006905">
    <property type="entry name" value="Flavin_halogenase"/>
</dbReference>
<proteinExistence type="predicted"/>
<dbReference type="Pfam" id="PF04820">
    <property type="entry name" value="Trp_halogenase"/>
    <property type="match status" value="1"/>
</dbReference>
<dbReference type="EMBL" id="CP121194">
    <property type="protein sequence ID" value="XBH11384.1"/>
    <property type="molecule type" value="Genomic_DNA"/>
</dbReference>
<dbReference type="InterPro" id="IPR036188">
    <property type="entry name" value="FAD/NAD-bd_sf"/>
</dbReference>
<dbReference type="Gene3D" id="3.50.50.60">
    <property type="entry name" value="FAD/NAD(P)-binding domain"/>
    <property type="match status" value="1"/>
</dbReference>
<evidence type="ECO:0000256" key="1">
    <source>
        <dbReference type="ARBA" id="ARBA00023002"/>
    </source>
</evidence>
<dbReference type="EMBL" id="CP121195">
    <property type="protein sequence ID" value="XBH14866.1"/>
    <property type="molecule type" value="Genomic_DNA"/>
</dbReference>
<keyword evidence="1" id="KW-0560">Oxidoreductase</keyword>